<dbReference type="Proteomes" id="UP000827892">
    <property type="component" value="Chromosome X"/>
</dbReference>
<evidence type="ECO:0000313" key="1">
    <source>
        <dbReference type="EMBL" id="ULT79721.1"/>
    </source>
</evidence>
<sequence>MHNQTKKSTCERPSVSLAALSQSLFFLKIRGVMEKVPNEILIHILEKCDTADWIGFRATSTRNHAVGSYVLGKSQTFDFRHYNNHCHYGICRCLNVENDEKINGTNLNPTKMINFMGFLPSLRKIVLADLPCVLTMSDMIKLGKSVPNVQKIIIIQNEDKKWLGNDVLMGLTYFKSLVKLKLDGWEPTTITRRGCASRIEAIPQSTLRKLVNFHIVCRQETVSTVLRYIIDNEVIMAKCVKAKFNVRLSSPDIPHLILKFIEFHRKIQKIHFNGFLFTTQEQVQAFYDHLLNLPQLETVRIENCSVIERIEHALQRTFLDALRKRGIKFTCLVTSLRHGY</sequence>
<dbReference type="InterPro" id="IPR032675">
    <property type="entry name" value="LRR_dom_sf"/>
</dbReference>
<protein>
    <recommendedName>
        <fullName evidence="3">F-box domain-containing protein</fullName>
    </recommendedName>
</protein>
<dbReference type="Gene3D" id="3.80.10.10">
    <property type="entry name" value="Ribonuclease Inhibitor"/>
    <property type="match status" value="1"/>
</dbReference>
<organism evidence="1 2">
    <name type="scientific">Caenorhabditis briggsae</name>
    <dbReference type="NCBI Taxonomy" id="6238"/>
    <lineage>
        <taxon>Eukaryota</taxon>
        <taxon>Metazoa</taxon>
        <taxon>Ecdysozoa</taxon>
        <taxon>Nematoda</taxon>
        <taxon>Chromadorea</taxon>
        <taxon>Rhabditida</taxon>
        <taxon>Rhabditina</taxon>
        <taxon>Rhabditomorpha</taxon>
        <taxon>Rhabditoidea</taxon>
        <taxon>Rhabditidae</taxon>
        <taxon>Peloderinae</taxon>
        <taxon>Caenorhabditis</taxon>
    </lineage>
</organism>
<dbReference type="SUPFAM" id="SSF52047">
    <property type="entry name" value="RNI-like"/>
    <property type="match status" value="1"/>
</dbReference>
<dbReference type="AlphaFoldDB" id="A0AAE8ZJW0"/>
<evidence type="ECO:0008006" key="3">
    <source>
        <dbReference type="Google" id="ProtNLM"/>
    </source>
</evidence>
<evidence type="ECO:0000313" key="2">
    <source>
        <dbReference type="Proteomes" id="UP000827892"/>
    </source>
</evidence>
<proteinExistence type="predicted"/>
<accession>A0AAE8ZJW0</accession>
<dbReference type="EMBL" id="CP090896">
    <property type="protein sequence ID" value="ULT79721.1"/>
    <property type="molecule type" value="Genomic_DNA"/>
</dbReference>
<name>A0AAE8ZJW0_CAEBR</name>
<gene>
    <name evidence="1" type="ORF">L3Y34_010352</name>
</gene>
<reference evidence="1 2" key="1">
    <citation type="submission" date="2022-05" db="EMBL/GenBank/DDBJ databases">
        <title>Chromosome-level reference genomes for two strains of Caenorhabditis briggsae: an improved platform for comparative genomics.</title>
        <authorList>
            <person name="Stevens L."/>
            <person name="Andersen E.C."/>
        </authorList>
    </citation>
    <scope>NUCLEOTIDE SEQUENCE [LARGE SCALE GENOMIC DNA]</scope>
    <source>
        <strain evidence="1">QX1410_ONT</strain>
        <tissue evidence="1">Whole-organism</tissue>
    </source>
</reference>